<comment type="caution">
    <text evidence="2">The sequence shown here is derived from an EMBL/GenBank/DDBJ whole genome shotgun (WGS) entry which is preliminary data.</text>
</comment>
<proteinExistence type="predicted"/>
<dbReference type="Proteomes" id="UP000613075">
    <property type="component" value="Unassembled WGS sequence"/>
</dbReference>
<protein>
    <submittedName>
        <fullName evidence="2">Insecticidal toxin complex protein TcaA2</fullName>
    </submittedName>
</protein>
<dbReference type="EMBL" id="JADDUM010000035">
    <property type="protein sequence ID" value="MBE8590407.1"/>
    <property type="molecule type" value="Genomic_DNA"/>
</dbReference>
<evidence type="ECO:0000313" key="3">
    <source>
        <dbReference type="Proteomes" id="UP000613075"/>
    </source>
</evidence>
<sequence>MHMEEDSSPLLARLIDDSLPPAPGRRDMKDTLQLLSINSVFDIVRLPETEFSRQVAQHTDDDAASLHLKARSAAAQLETLFRGQQVSPPAADAADATATRGVTYNALFKEDWQHFCASTSIAAMDSPVAYLRALYLFALQLEKNAHGAAVTTLAKRRPDFKDLLITPHSVSGQRPMLSIINQTLLDNLTQGDQKKACRLLSSTWYPFSLPYHAYHHQCVLGLSENKLSLGELNYRISRKLPITTRAAHAYGQVVADHDDAQLLLSGLSPQQQALLKQPLADNSRALGFYHDYYNWDKGPDLKGPERVTDFLRHTGLNAEQLQVLLAQTTHKPRRSPYCSMVTDAAYGACYINGPTGPAISQDSTRPARLLNVTVEGFDRLQRMIRLNRWLDVPFAQLDTLLVSAMRCEGEANPSLLITHNTLRALGVYRYLHTRYALQAEEFAAILHQLPVDASGERLSLFDQVFNRADSALPPLQLDGQPFDATTRQQLCASLGLQDSPSSLQLLLSADRHPRRTVVTLSILYRHARIARLFGLSLMDCKHLLHLLKPGGYQQQLSRPTLRTTLKGSPDVLDVLMHLDWASRWIKKNGSTLARLRHQLLLEPVSLDPGVGMLLDVFNSHPQPSLSKKLKERTLVAQPAEEHPRLPTIDWEATTHRALKLMRQGKSQSAALDEALATLKLSNHSSRASALIRQAKDTLLSTLDSLKQDLQPLYARLKLTLQKLPQAQGSQTRYLKYDEDDQLLRLLAPVGAASSPLQTLSHLVLLLPHAVDLLQLPISRQALDHLLVNPHWLNDIYKSHSLLELTLHNLFLMEQFKYSIDHYGVSEEQLLDYFKQANSVSDGMPSSSAEAHSQLAQLLGWSAGEIEILSQSLQPPRITSIERLDWILRCRQASADIGLPVEQLLDICRLHSGSTFDEWQAVGEALTSTHQ</sequence>
<evidence type="ECO:0000313" key="2">
    <source>
        <dbReference type="EMBL" id="MBE8590407.1"/>
    </source>
</evidence>
<evidence type="ECO:0000256" key="1">
    <source>
        <dbReference type="ARBA" id="ARBA00023026"/>
    </source>
</evidence>
<organism evidence="2 3">
    <name type="scientific">Pseudomonas cyclaminis</name>
    <dbReference type="NCBI Taxonomy" id="2781239"/>
    <lineage>
        <taxon>Bacteria</taxon>
        <taxon>Pseudomonadati</taxon>
        <taxon>Pseudomonadota</taxon>
        <taxon>Gammaproteobacteria</taxon>
        <taxon>Pseudomonadales</taxon>
        <taxon>Pseudomonadaceae</taxon>
        <taxon>Pseudomonas</taxon>
    </lineage>
</organism>
<gene>
    <name evidence="2" type="ORF">IQK56_05430</name>
</gene>
<reference evidence="2 3" key="1">
    <citation type="submission" date="2020-10" db="EMBL/GenBank/DDBJ databases">
        <title>The draft genomes of Cyclamen pathogen Pseudomonas sp.</title>
        <authorList>
            <person name="Fujikawa T."/>
            <person name="Sawada H."/>
        </authorList>
    </citation>
    <scope>NUCLEOTIDE SEQUENCE [LARGE SCALE GENOMIC DNA]</scope>
    <source>
        <strain evidence="2 3">MAFF 301449</strain>
    </source>
</reference>
<keyword evidence="3" id="KW-1185">Reference proteome</keyword>
<dbReference type="Pfam" id="PF03538">
    <property type="entry name" value="VRP1"/>
    <property type="match status" value="1"/>
</dbReference>
<keyword evidence="1" id="KW-0843">Virulence</keyword>
<name>A0ABR9SNI6_9PSED</name>
<accession>A0ABR9SNI6</accession>
<dbReference type="InterPro" id="IPR018003">
    <property type="entry name" value="Insecticidal_toxin/plasmid_vir"/>
</dbReference>